<keyword evidence="8" id="KW-0833">Ubl conjugation pathway</keyword>
<dbReference type="GO" id="GO:0000325">
    <property type="term" value="C:plant-type vacuole"/>
    <property type="evidence" value="ECO:0007669"/>
    <property type="project" value="TreeGrafter"/>
</dbReference>
<dbReference type="OMA" id="DLINCEC"/>
<evidence type="ECO:0000256" key="4">
    <source>
        <dbReference type="ARBA" id="ARBA00022679"/>
    </source>
</evidence>
<dbReference type="GO" id="GO:0016020">
    <property type="term" value="C:membrane"/>
    <property type="evidence" value="ECO:0007669"/>
    <property type="project" value="UniProtKB-SubCell"/>
</dbReference>
<evidence type="ECO:0000256" key="11">
    <source>
        <dbReference type="ARBA" id="ARBA00023136"/>
    </source>
</evidence>
<dbReference type="Gramene" id="ESW18160">
    <property type="protein sequence ID" value="ESW18160"/>
    <property type="gene ID" value="PHAVU_006G018000g"/>
</dbReference>
<dbReference type="PROSITE" id="PS50089">
    <property type="entry name" value="ZF_RING_2"/>
    <property type="match status" value="1"/>
</dbReference>
<evidence type="ECO:0000256" key="1">
    <source>
        <dbReference type="ARBA" id="ARBA00000900"/>
    </source>
</evidence>
<evidence type="ECO:0000256" key="9">
    <source>
        <dbReference type="ARBA" id="ARBA00022833"/>
    </source>
</evidence>
<dbReference type="GO" id="GO:0061630">
    <property type="term" value="F:ubiquitin protein ligase activity"/>
    <property type="evidence" value="ECO:0007669"/>
    <property type="project" value="UniProtKB-EC"/>
</dbReference>
<feature type="domain" description="RING-type" evidence="13">
    <location>
        <begin position="163"/>
        <end position="204"/>
    </location>
</feature>
<keyword evidence="5" id="KW-0812">Transmembrane</keyword>
<evidence type="ECO:0000256" key="2">
    <source>
        <dbReference type="ARBA" id="ARBA00004141"/>
    </source>
</evidence>
<evidence type="ECO:0000313" key="15">
    <source>
        <dbReference type="Proteomes" id="UP000000226"/>
    </source>
</evidence>
<dbReference type="AlphaFoldDB" id="V7BM91"/>
<gene>
    <name evidence="14" type="ORF">PHAVU_006G018000g</name>
</gene>
<dbReference type="GO" id="GO:0006511">
    <property type="term" value="P:ubiquitin-dependent protein catabolic process"/>
    <property type="evidence" value="ECO:0007669"/>
    <property type="project" value="TreeGrafter"/>
</dbReference>
<dbReference type="Proteomes" id="UP000000226">
    <property type="component" value="Chromosome 6"/>
</dbReference>
<keyword evidence="11" id="KW-0472">Membrane</keyword>
<dbReference type="InterPro" id="IPR013083">
    <property type="entry name" value="Znf_RING/FYVE/PHD"/>
</dbReference>
<dbReference type="SMART" id="SM00184">
    <property type="entry name" value="RING"/>
    <property type="match status" value="1"/>
</dbReference>
<comment type="catalytic activity">
    <reaction evidence="1">
        <text>S-ubiquitinyl-[E2 ubiquitin-conjugating enzyme]-L-cysteine + [acceptor protein]-L-lysine = [E2 ubiquitin-conjugating enzyme]-L-cysteine + N(6)-ubiquitinyl-[acceptor protein]-L-lysine.</text>
        <dbReference type="EC" id="2.3.2.27"/>
    </reaction>
</comment>
<evidence type="ECO:0000256" key="3">
    <source>
        <dbReference type="ARBA" id="ARBA00012483"/>
    </source>
</evidence>
<dbReference type="CDD" id="cd16448">
    <property type="entry name" value="RING-H2"/>
    <property type="match status" value="1"/>
</dbReference>
<evidence type="ECO:0000256" key="12">
    <source>
        <dbReference type="PROSITE-ProRule" id="PRU00175"/>
    </source>
</evidence>
<comment type="subcellular location">
    <subcellularLocation>
        <location evidence="2">Membrane</location>
        <topology evidence="2">Multi-pass membrane protein</topology>
    </subcellularLocation>
</comment>
<keyword evidence="4" id="KW-0808">Transferase</keyword>
<dbReference type="EC" id="2.3.2.27" evidence="3"/>
<dbReference type="GO" id="GO:0016567">
    <property type="term" value="P:protein ubiquitination"/>
    <property type="evidence" value="ECO:0007669"/>
    <property type="project" value="TreeGrafter"/>
</dbReference>
<evidence type="ECO:0000256" key="6">
    <source>
        <dbReference type="ARBA" id="ARBA00022723"/>
    </source>
</evidence>
<keyword evidence="9" id="KW-0862">Zinc</keyword>
<evidence type="ECO:0000256" key="10">
    <source>
        <dbReference type="ARBA" id="ARBA00022989"/>
    </source>
</evidence>
<dbReference type="OrthoDB" id="3365801at2759"/>
<name>V7BM91_PHAVU</name>
<accession>V7BM91</accession>
<keyword evidence="7 12" id="KW-0863">Zinc-finger</keyword>
<evidence type="ECO:0000256" key="8">
    <source>
        <dbReference type="ARBA" id="ARBA00022786"/>
    </source>
</evidence>
<reference evidence="15" key="1">
    <citation type="journal article" date="2014" name="Nat. Genet.">
        <title>A reference genome for common bean and genome-wide analysis of dual domestications.</title>
        <authorList>
            <person name="Schmutz J."/>
            <person name="McClean P.E."/>
            <person name="Mamidi S."/>
            <person name="Wu G.A."/>
            <person name="Cannon S.B."/>
            <person name="Grimwood J."/>
            <person name="Jenkins J."/>
            <person name="Shu S."/>
            <person name="Song Q."/>
            <person name="Chavarro C."/>
            <person name="Torres-Torres M."/>
            <person name="Geffroy V."/>
            <person name="Moghaddam S.M."/>
            <person name="Gao D."/>
            <person name="Abernathy B."/>
            <person name="Barry K."/>
            <person name="Blair M."/>
            <person name="Brick M.A."/>
            <person name="Chovatia M."/>
            <person name="Gepts P."/>
            <person name="Goodstein D.M."/>
            <person name="Gonzales M."/>
            <person name="Hellsten U."/>
            <person name="Hyten D.L."/>
            <person name="Jia G."/>
            <person name="Kelly J.D."/>
            <person name="Kudrna D."/>
            <person name="Lee R."/>
            <person name="Richard M.M."/>
            <person name="Miklas P.N."/>
            <person name="Osorno J.M."/>
            <person name="Rodrigues J."/>
            <person name="Thareau V."/>
            <person name="Urrea C.A."/>
            <person name="Wang M."/>
            <person name="Yu Y."/>
            <person name="Zhang M."/>
            <person name="Wing R.A."/>
            <person name="Cregan P.B."/>
            <person name="Rokhsar D.S."/>
            <person name="Jackson S.A."/>
        </authorList>
    </citation>
    <scope>NUCLEOTIDE SEQUENCE [LARGE SCALE GENOMIC DNA]</scope>
    <source>
        <strain evidence="15">cv. G19833</strain>
    </source>
</reference>
<dbReference type="eggNOG" id="KOG0800">
    <property type="taxonomic scope" value="Eukaryota"/>
</dbReference>
<protein>
    <recommendedName>
        <fullName evidence="3">RING-type E3 ubiquitin transferase</fullName>
        <ecNumber evidence="3">2.3.2.27</ecNumber>
    </recommendedName>
</protein>
<evidence type="ECO:0000259" key="13">
    <source>
        <dbReference type="PROSITE" id="PS50089"/>
    </source>
</evidence>
<dbReference type="SMR" id="V7BM91"/>
<keyword evidence="6" id="KW-0479">Metal-binding</keyword>
<dbReference type="InterPro" id="IPR001841">
    <property type="entry name" value="Znf_RING"/>
</dbReference>
<dbReference type="EMBL" id="CM002293">
    <property type="protein sequence ID" value="ESW18160.1"/>
    <property type="molecule type" value="Genomic_DNA"/>
</dbReference>
<keyword evidence="15" id="KW-1185">Reference proteome</keyword>
<evidence type="ECO:0000256" key="5">
    <source>
        <dbReference type="ARBA" id="ARBA00022692"/>
    </source>
</evidence>
<evidence type="ECO:0000256" key="7">
    <source>
        <dbReference type="ARBA" id="ARBA00022771"/>
    </source>
</evidence>
<organism evidence="14 15">
    <name type="scientific">Phaseolus vulgaris</name>
    <name type="common">Kidney bean</name>
    <name type="synonym">French bean</name>
    <dbReference type="NCBI Taxonomy" id="3885"/>
    <lineage>
        <taxon>Eukaryota</taxon>
        <taxon>Viridiplantae</taxon>
        <taxon>Streptophyta</taxon>
        <taxon>Embryophyta</taxon>
        <taxon>Tracheophyta</taxon>
        <taxon>Spermatophyta</taxon>
        <taxon>Magnoliopsida</taxon>
        <taxon>eudicotyledons</taxon>
        <taxon>Gunneridae</taxon>
        <taxon>Pentapetalae</taxon>
        <taxon>rosids</taxon>
        <taxon>fabids</taxon>
        <taxon>Fabales</taxon>
        <taxon>Fabaceae</taxon>
        <taxon>Papilionoideae</taxon>
        <taxon>50 kb inversion clade</taxon>
        <taxon>NPAAA clade</taxon>
        <taxon>indigoferoid/millettioid clade</taxon>
        <taxon>Phaseoleae</taxon>
        <taxon>Phaseolus</taxon>
    </lineage>
</organism>
<keyword evidence="10" id="KW-1133">Transmembrane helix</keyword>
<dbReference type="Pfam" id="PF13639">
    <property type="entry name" value="zf-RING_2"/>
    <property type="match status" value="1"/>
</dbReference>
<dbReference type="GO" id="GO:0008270">
    <property type="term" value="F:zinc ion binding"/>
    <property type="evidence" value="ECO:0007669"/>
    <property type="project" value="UniProtKB-KW"/>
</dbReference>
<evidence type="ECO:0000313" key="14">
    <source>
        <dbReference type="EMBL" id="ESW18160.1"/>
    </source>
</evidence>
<proteinExistence type="predicted"/>
<sequence>MQSQRYYYNVLRLDNQDTTIVSGDTFNFHIKIVYHSVDTDSEGLQNLFSSLSIPSNDFFREGQIFLQSLLSGLSFPIESIDEITEGVASSVQELFEVGSIDDYLPLESQHQVIPLFVTVIILDFGNHAAGEESWEVYRMNQSNETITKTFLKKCTVVEGSDDCCICLEELNINCECYTMPCHHEFHLHCILTWLKTSRVCPLCRYSLPTLEN</sequence>
<dbReference type="Gene3D" id="3.30.40.10">
    <property type="entry name" value="Zinc/RING finger domain, C3HC4 (zinc finger)"/>
    <property type="match status" value="1"/>
</dbReference>
<dbReference type="PANTHER" id="PTHR45977:SF13">
    <property type="entry name" value="GB|AAF27103.1"/>
    <property type="match status" value="1"/>
</dbReference>
<dbReference type="PANTHER" id="PTHR45977">
    <property type="entry name" value="TARGET OF ERK KINASE MPK-1"/>
    <property type="match status" value="1"/>
</dbReference>
<dbReference type="SUPFAM" id="SSF57850">
    <property type="entry name" value="RING/U-box"/>
    <property type="match status" value="1"/>
</dbReference>